<organism evidence="3 4">
    <name type="scientific">Williamsia phyllosphaerae</name>
    <dbReference type="NCBI Taxonomy" id="885042"/>
    <lineage>
        <taxon>Bacteria</taxon>
        <taxon>Bacillati</taxon>
        <taxon>Actinomycetota</taxon>
        <taxon>Actinomycetes</taxon>
        <taxon>Mycobacteriales</taxon>
        <taxon>Nocardiaceae</taxon>
        <taxon>Williamsia</taxon>
    </lineage>
</organism>
<evidence type="ECO:0008006" key="5">
    <source>
        <dbReference type="Google" id="ProtNLM"/>
    </source>
</evidence>
<feature type="signal peptide" evidence="2">
    <location>
        <begin position="1"/>
        <end position="19"/>
    </location>
</feature>
<feature type="region of interest" description="Disordered" evidence="1">
    <location>
        <begin position="23"/>
        <end position="43"/>
    </location>
</feature>
<dbReference type="PROSITE" id="PS51257">
    <property type="entry name" value="PROKAR_LIPOPROTEIN"/>
    <property type="match status" value="1"/>
</dbReference>
<keyword evidence="2" id="KW-0732">Signal</keyword>
<dbReference type="EMBL" id="BMCS01000002">
    <property type="protein sequence ID" value="GGF35285.1"/>
    <property type="molecule type" value="Genomic_DNA"/>
</dbReference>
<comment type="caution">
    <text evidence="3">The sequence shown here is derived from an EMBL/GenBank/DDBJ whole genome shotgun (WGS) entry which is preliminary data.</text>
</comment>
<evidence type="ECO:0000256" key="1">
    <source>
        <dbReference type="SAM" id="MobiDB-lite"/>
    </source>
</evidence>
<dbReference type="Proteomes" id="UP000632454">
    <property type="component" value="Unassembled WGS sequence"/>
</dbReference>
<dbReference type="RefSeq" id="WP_188491090.1">
    <property type="nucleotide sequence ID" value="NZ_BMCS01000002.1"/>
</dbReference>
<accession>A0ABQ1V211</accession>
<evidence type="ECO:0000256" key="2">
    <source>
        <dbReference type="SAM" id="SignalP"/>
    </source>
</evidence>
<proteinExistence type="predicted"/>
<evidence type="ECO:0000313" key="3">
    <source>
        <dbReference type="EMBL" id="GGF35285.1"/>
    </source>
</evidence>
<evidence type="ECO:0000313" key="4">
    <source>
        <dbReference type="Proteomes" id="UP000632454"/>
    </source>
</evidence>
<feature type="chain" id="PRO_5046102142" description="DUF5642 domain-containing protein" evidence="2">
    <location>
        <begin position="20"/>
        <end position="239"/>
    </location>
</feature>
<name>A0ABQ1V211_9NOCA</name>
<sequence>MRVSCSVVAVAVVALGLVAGCSSESSSDSGSSASRQSAAQKADRPLTDYLLQASDVPAGYTQMNIPADQASQTADSLLASTKGSKVSPASCQPDLSGVSADTVKNATASFFTNGTSGGLIGSTVVTDTDYVAKYRKYNLGSCTEHKVTSSVNGQSFTGSVSTKEVDIATPGVEGALVIQQDVTTNLPGAAPLKQSSYLALLPTDGATVSVTQKNILGTKAPDRDVFTAAVAAAAKRIAG</sequence>
<keyword evidence="4" id="KW-1185">Reference proteome</keyword>
<reference evidence="4" key="1">
    <citation type="journal article" date="2019" name="Int. J. Syst. Evol. Microbiol.">
        <title>The Global Catalogue of Microorganisms (GCM) 10K type strain sequencing project: providing services to taxonomists for standard genome sequencing and annotation.</title>
        <authorList>
            <consortium name="The Broad Institute Genomics Platform"/>
            <consortium name="The Broad Institute Genome Sequencing Center for Infectious Disease"/>
            <person name="Wu L."/>
            <person name="Ma J."/>
        </authorList>
    </citation>
    <scope>NUCLEOTIDE SEQUENCE [LARGE SCALE GENOMIC DNA]</scope>
    <source>
        <strain evidence="4">CCM 7855</strain>
    </source>
</reference>
<gene>
    <name evidence="3" type="ORF">GCM10007298_33880</name>
</gene>
<feature type="compositionally biased region" description="Low complexity" evidence="1">
    <location>
        <begin position="23"/>
        <end position="40"/>
    </location>
</feature>
<protein>
    <recommendedName>
        <fullName evidence="5">DUF5642 domain-containing protein</fullName>
    </recommendedName>
</protein>